<sequence>MLTKAKKVELLDELAVVLKESSIVAFTDFKGVPVSDSNEMRTEIFKKFEGGANYKVTRNSLIKTAIKKAELNVEDFEEILKGSTGIFYVKEGDPIEGLKLLTDFAKKHKDLPIIKGGLLEGKVFTAEEAIELSKLPSKQELLATLVGSLNAPISGIVNVLAGTVRSLVNVLSAIKDEKEKSE</sequence>
<keyword evidence="5" id="KW-0699">rRNA-binding</keyword>
<comment type="subunit">
    <text evidence="5">Part of the ribosomal stalk of the 50S ribosomal subunit. The N-terminus interacts with L11 and the large rRNA to form the base of the stalk. The C-terminus forms an elongated spine to which L12 dimers bind in a sequential fashion forming a multimeric L10(L12)X complex.</text>
</comment>
<dbReference type="NCBIfam" id="NF000955">
    <property type="entry name" value="PRK00099.1-1"/>
    <property type="match status" value="1"/>
</dbReference>
<comment type="function">
    <text evidence="5">Forms part of the ribosomal stalk, playing a central role in the interaction of the ribosome with GTP-bound translation factors.</text>
</comment>
<keyword evidence="5" id="KW-0694">RNA-binding</keyword>
<gene>
    <name evidence="5 6" type="primary">rplJ</name>
    <name evidence="6" type="ORF">OSSY52_22640</name>
</gene>
<keyword evidence="3 5" id="KW-0687">Ribonucleoprotein</keyword>
<dbReference type="AlphaFoldDB" id="A0A7G1GAG0"/>
<dbReference type="Gene3D" id="6.10.250.290">
    <property type="match status" value="1"/>
</dbReference>
<dbReference type="GO" id="GO:0006412">
    <property type="term" value="P:translation"/>
    <property type="evidence" value="ECO:0007669"/>
    <property type="project" value="UniProtKB-UniRule"/>
</dbReference>
<evidence type="ECO:0000256" key="1">
    <source>
        <dbReference type="ARBA" id="ARBA00008889"/>
    </source>
</evidence>
<dbReference type="InterPro" id="IPR022973">
    <property type="entry name" value="Ribosomal_uL10_bac"/>
</dbReference>
<keyword evidence="7" id="KW-1185">Reference proteome</keyword>
<dbReference type="InterPro" id="IPR047865">
    <property type="entry name" value="Ribosomal_uL10_bac_type"/>
</dbReference>
<evidence type="ECO:0000256" key="4">
    <source>
        <dbReference type="ARBA" id="ARBA00035202"/>
    </source>
</evidence>
<proteinExistence type="inferred from homology"/>
<dbReference type="InParanoid" id="A0A7G1GAG0"/>
<dbReference type="Pfam" id="PF00466">
    <property type="entry name" value="Ribosomal_L10"/>
    <property type="match status" value="1"/>
</dbReference>
<evidence type="ECO:0000256" key="5">
    <source>
        <dbReference type="HAMAP-Rule" id="MF_00362"/>
    </source>
</evidence>
<dbReference type="GO" id="GO:0070180">
    <property type="term" value="F:large ribosomal subunit rRNA binding"/>
    <property type="evidence" value="ECO:0007669"/>
    <property type="project" value="UniProtKB-UniRule"/>
</dbReference>
<comment type="similarity">
    <text evidence="1 5">Belongs to the universal ribosomal protein uL10 family.</text>
</comment>
<evidence type="ECO:0000313" key="6">
    <source>
        <dbReference type="EMBL" id="BBE32123.1"/>
    </source>
</evidence>
<dbReference type="InterPro" id="IPR001790">
    <property type="entry name" value="Ribosomal_uL10"/>
</dbReference>
<organism evidence="6 7">
    <name type="scientific">Tepiditoga spiralis</name>
    <dbReference type="NCBI Taxonomy" id="2108365"/>
    <lineage>
        <taxon>Bacteria</taxon>
        <taxon>Thermotogati</taxon>
        <taxon>Thermotogota</taxon>
        <taxon>Thermotogae</taxon>
        <taxon>Petrotogales</taxon>
        <taxon>Petrotogaceae</taxon>
        <taxon>Tepiditoga</taxon>
    </lineage>
</organism>
<dbReference type="InterPro" id="IPR043141">
    <property type="entry name" value="Ribosomal_uL10-like_sf"/>
</dbReference>
<reference evidence="6 7" key="1">
    <citation type="submission" date="2018-06" db="EMBL/GenBank/DDBJ databases">
        <title>Genome sequencing of Oceanotoga sp. sy52.</title>
        <authorList>
            <person name="Mori K."/>
        </authorList>
    </citation>
    <scope>NUCLEOTIDE SEQUENCE [LARGE SCALE GENOMIC DNA]</scope>
    <source>
        <strain evidence="7">sy52</strain>
    </source>
</reference>
<dbReference type="SUPFAM" id="SSF160369">
    <property type="entry name" value="Ribosomal protein L10-like"/>
    <property type="match status" value="1"/>
</dbReference>
<dbReference type="FunCoup" id="A0A7G1GAG0">
    <property type="interactions" value="409"/>
</dbReference>
<evidence type="ECO:0000313" key="7">
    <source>
        <dbReference type="Proteomes" id="UP000516361"/>
    </source>
</evidence>
<dbReference type="Proteomes" id="UP000516361">
    <property type="component" value="Chromosome"/>
</dbReference>
<dbReference type="PANTHER" id="PTHR11560">
    <property type="entry name" value="39S RIBOSOMAL PROTEIN L10, MITOCHONDRIAL"/>
    <property type="match status" value="1"/>
</dbReference>
<dbReference type="CDD" id="cd05797">
    <property type="entry name" value="Ribosomal_L10"/>
    <property type="match status" value="1"/>
</dbReference>
<keyword evidence="2 5" id="KW-0689">Ribosomal protein</keyword>
<protein>
    <recommendedName>
        <fullName evidence="4 5">Large ribosomal subunit protein uL10</fullName>
    </recommendedName>
</protein>
<accession>A0A7G1GAG0</accession>
<dbReference type="GO" id="GO:1990904">
    <property type="term" value="C:ribonucleoprotein complex"/>
    <property type="evidence" value="ECO:0007669"/>
    <property type="project" value="UniProtKB-KW"/>
</dbReference>
<dbReference type="RefSeq" id="WP_190614976.1">
    <property type="nucleotide sequence ID" value="NZ_AP018712.1"/>
</dbReference>
<dbReference type="Gene3D" id="3.30.70.1730">
    <property type="match status" value="1"/>
</dbReference>
<dbReference type="HAMAP" id="MF_00362">
    <property type="entry name" value="Ribosomal_uL10"/>
    <property type="match status" value="1"/>
</dbReference>
<evidence type="ECO:0000256" key="2">
    <source>
        <dbReference type="ARBA" id="ARBA00022980"/>
    </source>
</evidence>
<evidence type="ECO:0000256" key="3">
    <source>
        <dbReference type="ARBA" id="ARBA00023274"/>
    </source>
</evidence>
<dbReference type="KEGG" id="ocy:OSSY52_22640"/>
<name>A0A7G1GAG0_9BACT</name>
<dbReference type="EMBL" id="AP018712">
    <property type="protein sequence ID" value="BBE32123.1"/>
    <property type="molecule type" value="Genomic_DNA"/>
</dbReference>
<dbReference type="GO" id="GO:0005840">
    <property type="term" value="C:ribosome"/>
    <property type="evidence" value="ECO:0007669"/>
    <property type="project" value="UniProtKB-KW"/>
</dbReference>